<comment type="caution">
    <text evidence="2">The sequence shown here is derived from an EMBL/GenBank/DDBJ whole genome shotgun (WGS) entry which is preliminary data.</text>
</comment>
<name>A0A2W5TZ35_9BACT</name>
<feature type="compositionally biased region" description="Basic and acidic residues" evidence="1">
    <location>
        <begin position="1"/>
        <end position="12"/>
    </location>
</feature>
<proteinExistence type="predicted"/>
<evidence type="ECO:0000313" key="2">
    <source>
        <dbReference type="EMBL" id="PZR17556.1"/>
    </source>
</evidence>
<reference evidence="2 3" key="1">
    <citation type="submission" date="2017-08" db="EMBL/GenBank/DDBJ databases">
        <title>Infants hospitalized years apart are colonized by the same room-sourced microbial strains.</title>
        <authorList>
            <person name="Brooks B."/>
            <person name="Olm M.R."/>
            <person name="Firek B.A."/>
            <person name="Baker R."/>
            <person name="Thomas B.C."/>
            <person name="Morowitz M.J."/>
            <person name="Banfield J.F."/>
        </authorList>
    </citation>
    <scope>NUCLEOTIDE SEQUENCE [LARGE SCALE GENOMIC DNA]</scope>
    <source>
        <strain evidence="2">S2_003_000_R2_14</strain>
    </source>
</reference>
<evidence type="ECO:0000256" key="1">
    <source>
        <dbReference type="SAM" id="MobiDB-lite"/>
    </source>
</evidence>
<evidence type="ECO:0000313" key="3">
    <source>
        <dbReference type="Proteomes" id="UP000249061"/>
    </source>
</evidence>
<gene>
    <name evidence="2" type="ORF">DI536_04375</name>
</gene>
<dbReference type="Proteomes" id="UP000249061">
    <property type="component" value="Unassembled WGS sequence"/>
</dbReference>
<protein>
    <submittedName>
        <fullName evidence="2">Uncharacterized protein</fullName>
    </submittedName>
</protein>
<dbReference type="AlphaFoldDB" id="A0A2W5TZ35"/>
<organism evidence="2 3">
    <name type="scientific">Archangium gephyra</name>
    <dbReference type="NCBI Taxonomy" id="48"/>
    <lineage>
        <taxon>Bacteria</taxon>
        <taxon>Pseudomonadati</taxon>
        <taxon>Myxococcota</taxon>
        <taxon>Myxococcia</taxon>
        <taxon>Myxococcales</taxon>
        <taxon>Cystobacterineae</taxon>
        <taxon>Archangiaceae</taxon>
        <taxon>Archangium</taxon>
    </lineage>
</organism>
<dbReference type="EMBL" id="QFQP01000002">
    <property type="protein sequence ID" value="PZR17556.1"/>
    <property type="molecule type" value="Genomic_DNA"/>
</dbReference>
<sequence length="78" mass="9096">MGERVVPERAEQEVDPLSQGPKATTAYYLPKALIEELKRCAKVDGYDAVGTYVQELLLFSLRRRELERAQDMERRRKK</sequence>
<feature type="region of interest" description="Disordered" evidence="1">
    <location>
        <begin position="1"/>
        <end position="21"/>
    </location>
</feature>
<accession>A0A2W5TZ35</accession>